<comment type="caution">
    <text evidence="3">The sequence shown here is derived from an EMBL/GenBank/DDBJ whole genome shotgun (WGS) entry which is preliminary data.</text>
</comment>
<dbReference type="InterPro" id="IPR016187">
    <property type="entry name" value="CTDL_fold"/>
</dbReference>
<dbReference type="Proteomes" id="UP000295793">
    <property type="component" value="Unassembled WGS sequence"/>
</dbReference>
<evidence type="ECO:0008006" key="5">
    <source>
        <dbReference type="Google" id="ProtNLM"/>
    </source>
</evidence>
<dbReference type="Gene3D" id="3.10.100.10">
    <property type="entry name" value="Mannose-Binding Protein A, subunit A"/>
    <property type="match status" value="1"/>
</dbReference>
<gene>
    <name evidence="3" type="ORF">BCF53_102299</name>
</gene>
<feature type="compositionally biased region" description="Polar residues" evidence="1">
    <location>
        <begin position="192"/>
        <end position="204"/>
    </location>
</feature>
<feature type="region of interest" description="Disordered" evidence="1">
    <location>
        <begin position="183"/>
        <end position="210"/>
    </location>
</feature>
<dbReference type="RefSeq" id="WP_132700051.1">
    <property type="nucleotide sequence ID" value="NZ_SLZR01000002.1"/>
</dbReference>
<reference evidence="3 4" key="1">
    <citation type="submission" date="2019-03" db="EMBL/GenBank/DDBJ databases">
        <title>Genomic Encyclopedia of Archaeal and Bacterial Type Strains, Phase II (KMG-II): from individual species to whole genera.</title>
        <authorList>
            <person name="Goeker M."/>
        </authorList>
    </citation>
    <scope>NUCLEOTIDE SEQUENCE [LARGE SCALE GENOMIC DNA]</scope>
    <source>
        <strain evidence="3 4">DSM 15388</strain>
    </source>
</reference>
<sequence length="249" mass="27567">MKKTLITSAMAIALASVSGITLAASDTQVITINDVDFTVSSAFQFFEWSNAPADFVYEKSDVLEFTNADGTTHFYQVVYVENGNVNWYQAAHLADDAGGYLASINSAEENAFIFEQVNDMKYFWQFPAYIEGVSRTNHYEITIGPFLGGYQPEGSAEPAGGWTWLSGEAMTYSNWAVNLDDGIYDKDPRPNDQPNDSGDSSNQRVMGFGEMNLPVPTWGDYMDDVGTYGKDRLPGRSYAFIIEFESAPN</sequence>
<accession>A0A4R3IC82</accession>
<keyword evidence="2" id="KW-0732">Signal</keyword>
<protein>
    <recommendedName>
        <fullName evidence="5">C-type lectin domain-containing protein</fullName>
    </recommendedName>
</protein>
<keyword evidence="4" id="KW-1185">Reference proteome</keyword>
<dbReference type="OrthoDB" id="7060801at2"/>
<dbReference type="EMBL" id="SLZR01000002">
    <property type="protein sequence ID" value="TCS43273.1"/>
    <property type="molecule type" value="Genomic_DNA"/>
</dbReference>
<proteinExistence type="predicted"/>
<feature type="signal peptide" evidence="2">
    <location>
        <begin position="1"/>
        <end position="23"/>
    </location>
</feature>
<evidence type="ECO:0000256" key="1">
    <source>
        <dbReference type="SAM" id="MobiDB-lite"/>
    </source>
</evidence>
<evidence type="ECO:0000313" key="3">
    <source>
        <dbReference type="EMBL" id="TCS43273.1"/>
    </source>
</evidence>
<dbReference type="InterPro" id="IPR016186">
    <property type="entry name" value="C-type_lectin-like/link_sf"/>
</dbReference>
<evidence type="ECO:0000256" key="2">
    <source>
        <dbReference type="SAM" id="SignalP"/>
    </source>
</evidence>
<dbReference type="AlphaFoldDB" id="A0A4R3IC82"/>
<name>A0A4R3IC82_9GAMM</name>
<dbReference type="SUPFAM" id="SSF56436">
    <property type="entry name" value="C-type lectin-like"/>
    <property type="match status" value="1"/>
</dbReference>
<organism evidence="3 4">
    <name type="scientific">Reinekea marinisedimentorum</name>
    <dbReference type="NCBI Taxonomy" id="230495"/>
    <lineage>
        <taxon>Bacteria</taxon>
        <taxon>Pseudomonadati</taxon>
        <taxon>Pseudomonadota</taxon>
        <taxon>Gammaproteobacteria</taxon>
        <taxon>Oceanospirillales</taxon>
        <taxon>Saccharospirillaceae</taxon>
        <taxon>Reinekea</taxon>
    </lineage>
</organism>
<evidence type="ECO:0000313" key="4">
    <source>
        <dbReference type="Proteomes" id="UP000295793"/>
    </source>
</evidence>
<feature type="chain" id="PRO_5020750421" description="C-type lectin domain-containing protein" evidence="2">
    <location>
        <begin position="24"/>
        <end position="249"/>
    </location>
</feature>